<evidence type="ECO:0000256" key="1">
    <source>
        <dbReference type="ARBA" id="ARBA00005695"/>
    </source>
</evidence>
<dbReference type="CDD" id="cd08499">
    <property type="entry name" value="PBP2_Ylib_like"/>
    <property type="match status" value="1"/>
</dbReference>
<dbReference type="GO" id="GO:0042597">
    <property type="term" value="C:periplasmic space"/>
    <property type="evidence" value="ECO:0007669"/>
    <property type="project" value="UniProtKB-ARBA"/>
</dbReference>
<dbReference type="OrthoDB" id="9796817at2"/>
<dbReference type="GO" id="GO:0043190">
    <property type="term" value="C:ATP-binding cassette (ABC) transporter complex"/>
    <property type="evidence" value="ECO:0007669"/>
    <property type="project" value="InterPro"/>
</dbReference>
<organism evidence="6 7">
    <name type="scientific">Paenibacillus cremeus</name>
    <dbReference type="NCBI Taxonomy" id="2163881"/>
    <lineage>
        <taxon>Bacteria</taxon>
        <taxon>Bacillati</taxon>
        <taxon>Bacillota</taxon>
        <taxon>Bacilli</taxon>
        <taxon>Bacillales</taxon>
        <taxon>Paenibacillaceae</taxon>
        <taxon>Paenibacillus</taxon>
    </lineage>
</organism>
<dbReference type="GO" id="GO:0015833">
    <property type="term" value="P:peptide transport"/>
    <property type="evidence" value="ECO:0007669"/>
    <property type="project" value="TreeGrafter"/>
</dbReference>
<dbReference type="GO" id="GO:1904680">
    <property type="term" value="F:peptide transmembrane transporter activity"/>
    <property type="evidence" value="ECO:0007669"/>
    <property type="project" value="TreeGrafter"/>
</dbReference>
<dbReference type="Gene3D" id="3.90.76.10">
    <property type="entry name" value="Dipeptide-binding Protein, Domain 1"/>
    <property type="match status" value="1"/>
</dbReference>
<sequence length="520" mass="57124">MKKISFLVFMCTMLFLSACSNSSSPSTNSSGAGAQAAVEPKDLVVALGAEPTILDPQDSSDALSNNATELVFDKLVTLDKDGKIVPQLAKEWTISPDGKKITFKLREGVKFQDDTPFNAEAVKITFDRVLNKDNKLNRYSFYSEFIDKVNVDSELQVSFDLKFPFGPALTCLAQAAGAIHSPKSLQEKGKGVGKAPVGAGPFILKEWTPGTKLVFEANPNYWGGKPKVKSITFKPVPENSARSIMLETGEADVISPVVPTDVDRLKGNDKLSVLISSSSRNLEFVMNTTKAPFNDVKVRQALNYAIDKETIVKKLLSGYGKVSEAAFTESVWGYSSVGAYPYDPEKAKKLLAEAGIAAGTKIQLWTPEGRYLMDRQIAEFVQGNLQAVGLAVDFKKYEWGTYKNITTNPKKDNYDIIMDSWGASTGDADWALRPLFTTTGSSNLSGFSNAEVDTLLDKGMKTTNPDDRKKTYSDALKVIKDQAPYIFVLDNKQLTGVRKNVEGVYTWTNERLILREAVKK</sequence>
<dbReference type="PANTHER" id="PTHR30290">
    <property type="entry name" value="PERIPLASMIC BINDING COMPONENT OF ABC TRANSPORTER"/>
    <property type="match status" value="1"/>
</dbReference>
<protein>
    <submittedName>
        <fullName evidence="6">Glutathione ABC transporter substrate-binding protein</fullName>
    </submittedName>
</protein>
<evidence type="ECO:0000256" key="2">
    <source>
        <dbReference type="ARBA" id="ARBA00022448"/>
    </source>
</evidence>
<feature type="signal peptide" evidence="4">
    <location>
        <begin position="1"/>
        <end position="18"/>
    </location>
</feature>
<dbReference type="PROSITE" id="PS51257">
    <property type="entry name" value="PROKAR_LIPOPROTEIN"/>
    <property type="match status" value="1"/>
</dbReference>
<feature type="chain" id="PRO_5038948233" evidence="4">
    <location>
        <begin position="19"/>
        <end position="520"/>
    </location>
</feature>
<dbReference type="InterPro" id="IPR039424">
    <property type="entry name" value="SBP_5"/>
</dbReference>
<comment type="caution">
    <text evidence="6">The sequence shown here is derived from an EMBL/GenBank/DDBJ whole genome shotgun (WGS) entry which is preliminary data.</text>
</comment>
<dbReference type="PANTHER" id="PTHR30290:SF9">
    <property type="entry name" value="OLIGOPEPTIDE-BINDING PROTEIN APPA"/>
    <property type="match status" value="1"/>
</dbReference>
<dbReference type="Proteomes" id="UP000317036">
    <property type="component" value="Unassembled WGS sequence"/>
</dbReference>
<keyword evidence="2" id="KW-0813">Transport</keyword>
<evidence type="ECO:0000313" key="6">
    <source>
        <dbReference type="EMBL" id="TVY11687.1"/>
    </source>
</evidence>
<dbReference type="SUPFAM" id="SSF53850">
    <property type="entry name" value="Periplasmic binding protein-like II"/>
    <property type="match status" value="1"/>
</dbReference>
<dbReference type="AlphaFoldDB" id="A0A559KHR9"/>
<evidence type="ECO:0000256" key="3">
    <source>
        <dbReference type="ARBA" id="ARBA00022729"/>
    </source>
</evidence>
<feature type="domain" description="Solute-binding protein family 5" evidence="5">
    <location>
        <begin position="83"/>
        <end position="442"/>
    </location>
</feature>
<dbReference type="RefSeq" id="WP_144843022.1">
    <property type="nucleotide sequence ID" value="NZ_VNJI01000002.1"/>
</dbReference>
<keyword evidence="3 4" id="KW-0732">Signal</keyword>
<dbReference type="EMBL" id="VNJI01000002">
    <property type="protein sequence ID" value="TVY11687.1"/>
    <property type="molecule type" value="Genomic_DNA"/>
</dbReference>
<proteinExistence type="inferred from homology"/>
<dbReference type="Gene3D" id="3.10.105.10">
    <property type="entry name" value="Dipeptide-binding Protein, Domain 3"/>
    <property type="match status" value="1"/>
</dbReference>
<comment type="similarity">
    <text evidence="1">Belongs to the bacterial solute-binding protein 5 family.</text>
</comment>
<dbReference type="InterPro" id="IPR000914">
    <property type="entry name" value="SBP_5_dom"/>
</dbReference>
<evidence type="ECO:0000259" key="5">
    <source>
        <dbReference type="Pfam" id="PF00496"/>
    </source>
</evidence>
<evidence type="ECO:0000256" key="4">
    <source>
        <dbReference type="SAM" id="SignalP"/>
    </source>
</evidence>
<dbReference type="InterPro" id="IPR030678">
    <property type="entry name" value="Peptide/Ni-bd"/>
</dbReference>
<reference evidence="6 7" key="1">
    <citation type="submission" date="2019-07" db="EMBL/GenBank/DDBJ databases">
        <authorList>
            <person name="Kim J."/>
        </authorList>
    </citation>
    <scope>NUCLEOTIDE SEQUENCE [LARGE SCALE GENOMIC DNA]</scope>
    <source>
        <strain evidence="6 7">JC52</strain>
    </source>
</reference>
<gene>
    <name evidence="6" type="ORF">FPZ49_03040</name>
</gene>
<dbReference type="Pfam" id="PF00496">
    <property type="entry name" value="SBP_bac_5"/>
    <property type="match status" value="1"/>
</dbReference>
<evidence type="ECO:0000313" key="7">
    <source>
        <dbReference type="Proteomes" id="UP000317036"/>
    </source>
</evidence>
<accession>A0A559KHR9</accession>
<keyword evidence="7" id="KW-1185">Reference proteome</keyword>
<dbReference type="PIRSF" id="PIRSF002741">
    <property type="entry name" value="MppA"/>
    <property type="match status" value="1"/>
</dbReference>
<dbReference type="Gene3D" id="3.40.190.10">
    <property type="entry name" value="Periplasmic binding protein-like II"/>
    <property type="match status" value="1"/>
</dbReference>
<name>A0A559KHR9_9BACL</name>